<sequence length="491" mass="55738">MDIKVQPRPADEEENLARALEKLFTEEWGGPKSALALAYLQDTVLPELIQCLKINWSFLDNPTFREILVAKLNSQFAYPPAFAEGLAVDILNCSKKILGRSPVASNHLWQPWEVILRMFTIGYRLPEIAAKTGYPEAYLELFRLRYYKFQDVAEGMEALAEDTLLHHRELAGFGVNLLRFMVDFQNRFTEFNHYYERLQAEQMISDIELHMEPDCLVRIFTGLFEVERQVSLQRFADILKGAKTAWLTGESYFTKTLGYGLLADWPRKQITMLLERLLEKNLLVLEAGNEKGLCLSEAAARLIAPQVVPPLADEVQSALRSKARDKISRSTSVLQGKNPEIAVHVIAELVKRGDPAVLTCFKALQRRVPKKVFLKIIWACGQLGGKDAIGLLSKTVSDRDSLVRVRTCQAMREMADPAFYFALIAALDDPVALVRQNAVQALGRIKMASALKHMERLMEDPAEDIQVQRAARETRMILLREKELKDGEFTE</sequence>
<reference evidence="1 2" key="2">
    <citation type="journal article" date="2012" name="Stand. Genomic Sci.">
        <title>Complete genome sequence of the sulfate-reducing firmicute Desulfotomaculum ruminis type strain (DL(T)).</title>
        <authorList>
            <person name="Spring S."/>
            <person name="Visser M."/>
            <person name="Lu M."/>
            <person name="Copeland A."/>
            <person name="Lapidus A."/>
            <person name="Lucas S."/>
            <person name="Cheng J.F."/>
            <person name="Han C."/>
            <person name="Tapia R."/>
            <person name="Goodwin L.A."/>
            <person name="Pitluck S."/>
            <person name="Ivanova N."/>
            <person name="Land M."/>
            <person name="Hauser L."/>
            <person name="Larimer F."/>
            <person name="Rohde M."/>
            <person name="Goker M."/>
            <person name="Detter J.C."/>
            <person name="Kyrpides N.C."/>
            <person name="Woyke T."/>
            <person name="Schaap P.J."/>
            <person name="Plugge C.M."/>
            <person name="Muyzer G."/>
            <person name="Kuever J."/>
            <person name="Pereira I.A."/>
            <person name="Parshina S.N."/>
            <person name="Bernier-Latmani R."/>
            <person name="Stams A.J."/>
            <person name="Klenk H.P."/>
        </authorList>
    </citation>
    <scope>NUCLEOTIDE SEQUENCE [LARGE SCALE GENOMIC DNA]</scope>
    <source>
        <strain evidence="2">ATCC 23193 / DSM 2154 / NCIB 8452 / DL</strain>
    </source>
</reference>
<dbReference type="InterPro" id="IPR011989">
    <property type="entry name" value="ARM-like"/>
</dbReference>
<dbReference type="AlphaFoldDB" id="F6DLG7"/>
<dbReference type="SUPFAM" id="SSF48371">
    <property type="entry name" value="ARM repeat"/>
    <property type="match status" value="1"/>
</dbReference>
<dbReference type="GO" id="GO:0016829">
    <property type="term" value="F:lyase activity"/>
    <property type="evidence" value="ECO:0007669"/>
    <property type="project" value="UniProtKB-KW"/>
</dbReference>
<proteinExistence type="predicted"/>
<accession>F6DLG7</accession>
<dbReference type="STRING" id="696281.Desru_2270"/>
<dbReference type="Gene3D" id="1.10.10.10">
    <property type="entry name" value="Winged helix-like DNA-binding domain superfamily/Winged helix DNA-binding domain"/>
    <property type="match status" value="1"/>
</dbReference>
<dbReference type="EMBL" id="CP002780">
    <property type="protein sequence ID" value="AEG60515.1"/>
    <property type="molecule type" value="Genomic_DNA"/>
</dbReference>
<evidence type="ECO:0000313" key="2">
    <source>
        <dbReference type="Proteomes" id="UP000009234"/>
    </source>
</evidence>
<protein>
    <submittedName>
        <fullName evidence="1">PBS lyase HEAT domain protein repeat-containing protein</fullName>
    </submittedName>
</protein>
<reference evidence="2" key="1">
    <citation type="submission" date="2011-05" db="EMBL/GenBank/DDBJ databases">
        <title>Complete sequence of Desulfotomaculum ruminis DSM 2154.</title>
        <authorList>
            <person name="Lucas S."/>
            <person name="Copeland A."/>
            <person name="Lapidus A."/>
            <person name="Cheng J.-F."/>
            <person name="Goodwin L."/>
            <person name="Pitluck S."/>
            <person name="Lu M."/>
            <person name="Detter J.C."/>
            <person name="Han C."/>
            <person name="Tapia R."/>
            <person name="Land M."/>
            <person name="Hauser L."/>
            <person name="Kyrpides N."/>
            <person name="Ivanova N."/>
            <person name="Mikhailova N."/>
            <person name="Pagani I."/>
            <person name="Stams A.J.M."/>
            <person name="Plugge C.M."/>
            <person name="Muyzer G."/>
            <person name="Kuever J."/>
            <person name="Parshina S.N."/>
            <person name="Ivanova A.E."/>
            <person name="Nazina T.N."/>
            <person name="Brambilla E."/>
            <person name="Spring S."/>
            <person name="Klenk H.-P."/>
            <person name="Woyke T."/>
        </authorList>
    </citation>
    <scope>NUCLEOTIDE SEQUENCE [LARGE SCALE GENOMIC DNA]</scope>
    <source>
        <strain evidence="2">ATCC 23193 / DSM 2154 / NCIB 8452 / DL</strain>
    </source>
</reference>
<dbReference type="HOGENOM" id="CLU_574573_0_0_9"/>
<dbReference type="InterPro" id="IPR036388">
    <property type="entry name" value="WH-like_DNA-bd_sf"/>
</dbReference>
<dbReference type="Pfam" id="PF13646">
    <property type="entry name" value="HEAT_2"/>
    <property type="match status" value="1"/>
</dbReference>
<keyword evidence="1" id="KW-0456">Lyase</keyword>
<gene>
    <name evidence="1" type="ordered locus">Desru_2270</name>
</gene>
<dbReference type="InterPro" id="IPR004155">
    <property type="entry name" value="PBS_lyase_HEAT"/>
</dbReference>
<dbReference type="Proteomes" id="UP000009234">
    <property type="component" value="Chromosome"/>
</dbReference>
<dbReference type="OrthoDB" id="1784688at2"/>
<keyword evidence="2" id="KW-1185">Reference proteome</keyword>
<name>F6DLG7_DESRL</name>
<dbReference type="SMART" id="SM00567">
    <property type="entry name" value="EZ_HEAT"/>
    <property type="match status" value="3"/>
</dbReference>
<dbReference type="KEGG" id="dru:Desru_2270"/>
<organism evidence="1 2">
    <name type="scientific">Desulforamulus ruminis (strain ATCC 23193 / DSM 2154 / NCIMB 8452 / DL)</name>
    <name type="common">Desulfotomaculum ruminis</name>
    <dbReference type="NCBI Taxonomy" id="696281"/>
    <lineage>
        <taxon>Bacteria</taxon>
        <taxon>Bacillati</taxon>
        <taxon>Bacillota</taxon>
        <taxon>Clostridia</taxon>
        <taxon>Eubacteriales</taxon>
        <taxon>Peptococcaceae</taxon>
        <taxon>Desulforamulus</taxon>
    </lineage>
</organism>
<dbReference type="InterPro" id="IPR016024">
    <property type="entry name" value="ARM-type_fold"/>
</dbReference>
<dbReference type="eggNOG" id="COG1413">
    <property type="taxonomic scope" value="Bacteria"/>
</dbReference>
<evidence type="ECO:0000313" key="1">
    <source>
        <dbReference type="EMBL" id="AEG60515.1"/>
    </source>
</evidence>
<dbReference type="RefSeq" id="WP_013842273.1">
    <property type="nucleotide sequence ID" value="NC_015589.1"/>
</dbReference>
<dbReference type="Gene3D" id="1.25.10.10">
    <property type="entry name" value="Leucine-rich Repeat Variant"/>
    <property type="match status" value="1"/>
</dbReference>